<accession>A0AAN6TD92</accession>
<gene>
    <name evidence="1" type="ORF">N656DRAFT_118694</name>
</gene>
<keyword evidence="2" id="KW-1185">Reference proteome</keyword>
<organism evidence="1 2">
    <name type="scientific">Canariomyces notabilis</name>
    <dbReference type="NCBI Taxonomy" id="2074819"/>
    <lineage>
        <taxon>Eukaryota</taxon>
        <taxon>Fungi</taxon>
        <taxon>Dikarya</taxon>
        <taxon>Ascomycota</taxon>
        <taxon>Pezizomycotina</taxon>
        <taxon>Sordariomycetes</taxon>
        <taxon>Sordariomycetidae</taxon>
        <taxon>Sordariales</taxon>
        <taxon>Chaetomiaceae</taxon>
        <taxon>Canariomyces</taxon>
    </lineage>
</organism>
<dbReference type="RefSeq" id="XP_064669857.1">
    <property type="nucleotide sequence ID" value="XM_064808545.1"/>
</dbReference>
<comment type="caution">
    <text evidence="1">The sequence shown here is derived from an EMBL/GenBank/DDBJ whole genome shotgun (WGS) entry which is preliminary data.</text>
</comment>
<sequence length="105" mass="11370">MPARSLPFVHSIGLLGATHAEITSGKVGPRICVLGTSLLETITVLRPTARLTADKDLGMIFAGNLGRLYQPQTENDALVRYPDSRHISFRVAWGRALQTQIGSCP</sequence>
<proteinExistence type="predicted"/>
<dbReference type="EMBL" id="MU853343">
    <property type="protein sequence ID" value="KAK4112287.1"/>
    <property type="molecule type" value="Genomic_DNA"/>
</dbReference>
<evidence type="ECO:0000313" key="2">
    <source>
        <dbReference type="Proteomes" id="UP001302812"/>
    </source>
</evidence>
<dbReference type="Proteomes" id="UP001302812">
    <property type="component" value="Unassembled WGS sequence"/>
</dbReference>
<evidence type="ECO:0000313" key="1">
    <source>
        <dbReference type="EMBL" id="KAK4112287.1"/>
    </source>
</evidence>
<protein>
    <submittedName>
        <fullName evidence="1">Uncharacterized protein</fullName>
    </submittedName>
</protein>
<reference evidence="1" key="1">
    <citation type="journal article" date="2023" name="Mol. Phylogenet. Evol.">
        <title>Genome-scale phylogeny and comparative genomics of the fungal order Sordariales.</title>
        <authorList>
            <person name="Hensen N."/>
            <person name="Bonometti L."/>
            <person name="Westerberg I."/>
            <person name="Brannstrom I.O."/>
            <person name="Guillou S."/>
            <person name="Cros-Aarteil S."/>
            <person name="Calhoun S."/>
            <person name="Haridas S."/>
            <person name="Kuo A."/>
            <person name="Mondo S."/>
            <person name="Pangilinan J."/>
            <person name="Riley R."/>
            <person name="LaButti K."/>
            <person name="Andreopoulos B."/>
            <person name="Lipzen A."/>
            <person name="Chen C."/>
            <person name="Yan M."/>
            <person name="Daum C."/>
            <person name="Ng V."/>
            <person name="Clum A."/>
            <person name="Steindorff A."/>
            <person name="Ohm R.A."/>
            <person name="Martin F."/>
            <person name="Silar P."/>
            <person name="Natvig D.O."/>
            <person name="Lalanne C."/>
            <person name="Gautier V."/>
            <person name="Ament-Velasquez S.L."/>
            <person name="Kruys A."/>
            <person name="Hutchinson M.I."/>
            <person name="Powell A.J."/>
            <person name="Barry K."/>
            <person name="Miller A.N."/>
            <person name="Grigoriev I.V."/>
            <person name="Debuchy R."/>
            <person name="Gladieux P."/>
            <person name="Hiltunen Thoren M."/>
            <person name="Johannesson H."/>
        </authorList>
    </citation>
    <scope>NUCLEOTIDE SEQUENCE</scope>
    <source>
        <strain evidence="1">CBS 508.74</strain>
    </source>
</reference>
<name>A0AAN6TD92_9PEZI</name>
<reference evidence="1" key="2">
    <citation type="submission" date="2023-05" db="EMBL/GenBank/DDBJ databases">
        <authorList>
            <consortium name="Lawrence Berkeley National Laboratory"/>
            <person name="Steindorff A."/>
            <person name="Hensen N."/>
            <person name="Bonometti L."/>
            <person name="Westerberg I."/>
            <person name="Brannstrom I.O."/>
            <person name="Guillou S."/>
            <person name="Cros-Aarteil S."/>
            <person name="Calhoun S."/>
            <person name="Haridas S."/>
            <person name="Kuo A."/>
            <person name="Mondo S."/>
            <person name="Pangilinan J."/>
            <person name="Riley R."/>
            <person name="Labutti K."/>
            <person name="Andreopoulos B."/>
            <person name="Lipzen A."/>
            <person name="Chen C."/>
            <person name="Yanf M."/>
            <person name="Daum C."/>
            <person name="Ng V."/>
            <person name="Clum A."/>
            <person name="Ohm R."/>
            <person name="Martin F."/>
            <person name="Silar P."/>
            <person name="Natvig D."/>
            <person name="Lalanne C."/>
            <person name="Gautier V."/>
            <person name="Ament-Velasquez S.L."/>
            <person name="Kruys A."/>
            <person name="Hutchinson M.I."/>
            <person name="Powell A.J."/>
            <person name="Barry K."/>
            <person name="Miller A.N."/>
            <person name="Grigoriev I.V."/>
            <person name="Debuchy R."/>
            <person name="Gladieux P."/>
            <person name="Thoren M.H."/>
            <person name="Johannesson H."/>
        </authorList>
    </citation>
    <scope>NUCLEOTIDE SEQUENCE</scope>
    <source>
        <strain evidence="1">CBS 508.74</strain>
    </source>
</reference>
<dbReference type="GeneID" id="89932668"/>
<dbReference type="AlphaFoldDB" id="A0AAN6TD92"/>